<feature type="transmembrane region" description="Helical" evidence="1">
    <location>
        <begin position="60"/>
        <end position="79"/>
    </location>
</feature>
<keyword evidence="1" id="KW-0472">Membrane</keyword>
<evidence type="ECO:0000256" key="1">
    <source>
        <dbReference type="SAM" id="Phobius"/>
    </source>
</evidence>
<dbReference type="SUPFAM" id="SSF82866">
    <property type="entry name" value="Multidrug efflux transporter AcrB transmembrane domain"/>
    <property type="match status" value="2"/>
</dbReference>
<feature type="transmembrane region" description="Helical" evidence="1">
    <location>
        <begin position="912"/>
        <end position="932"/>
    </location>
</feature>
<gene>
    <name evidence="2" type="ORF">ZBT109_0603</name>
</gene>
<dbReference type="GO" id="GO:0005886">
    <property type="term" value="C:plasma membrane"/>
    <property type="evidence" value="ECO:0007669"/>
    <property type="project" value="TreeGrafter"/>
</dbReference>
<dbReference type="Gene3D" id="1.20.1640.10">
    <property type="entry name" value="Multidrug efflux transporter AcrB transmembrane domain"/>
    <property type="match status" value="2"/>
</dbReference>
<keyword evidence="1" id="KW-0812">Transmembrane</keyword>
<dbReference type="PRINTS" id="PR00702">
    <property type="entry name" value="ACRIFLAVINRP"/>
</dbReference>
<feature type="transmembrane region" description="Helical" evidence="1">
    <location>
        <begin position="572"/>
        <end position="594"/>
    </location>
</feature>
<keyword evidence="1" id="KW-1133">Transmembrane helix</keyword>
<dbReference type="Gene3D" id="3.30.70.1430">
    <property type="entry name" value="Multidrug efflux transporter AcrB pore domain"/>
    <property type="match status" value="2"/>
</dbReference>
<dbReference type="SUPFAM" id="SSF82714">
    <property type="entry name" value="Multidrug efflux transporter AcrB TolC docking domain, DN and DC subdomains"/>
    <property type="match status" value="2"/>
</dbReference>
<dbReference type="STRING" id="1123510.GCA_000620025_02556"/>
<feature type="transmembrane region" description="Helical" evidence="1">
    <location>
        <begin position="938"/>
        <end position="963"/>
    </location>
</feature>
<feature type="transmembrane region" description="Helical" evidence="1">
    <location>
        <begin position="984"/>
        <end position="1007"/>
    </location>
</feature>
<feature type="transmembrane region" description="Helical" evidence="1">
    <location>
        <begin position="403"/>
        <end position="423"/>
    </location>
</feature>
<dbReference type="Gene3D" id="3.30.2090.10">
    <property type="entry name" value="Multidrug efflux transporter AcrB TolC docking domain, DN and DC subdomains"/>
    <property type="match status" value="2"/>
</dbReference>
<organism evidence="2 3">
    <name type="scientific">Zymobacter palmae</name>
    <dbReference type="NCBI Taxonomy" id="33074"/>
    <lineage>
        <taxon>Bacteria</taxon>
        <taxon>Pseudomonadati</taxon>
        <taxon>Pseudomonadota</taxon>
        <taxon>Gammaproteobacteria</taxon>
        <taxon>Oceanospirillales</taxon>
        <taxon>Halomonadaceae</taxon>
        <taxon>Zymobacter group</taxon>
        <taxon>Zymobacter</taxon>
    </lineage>
</organism>
<dbReference type="PANTHER" id="PTHR32063:SF77">
    <property type="entry name" value="ACR FAMILY TRANSPORT PROTEIN"/>
    <property type="match status" value="1"/>
</dbReference>
<sequence length="1068" mass="115812">MGRNQSRRDASGYRRIGRCRFVVGRGKGRRRTRGYSYHHECAAMTQGLSSWAIRHPIPTIVLFCVLTLAGVMAFLRLPVNANPPVAFPLVSVAVVQPGAAPSEIESEITRRVENALTGLSGVRHIESTAKASESDTIVEFQLGTDPDRAVSDVRAAIGEIRGELPQNIPEPVIQRVDVEGGAMLQYVLEAPGQSSAALSWYVDDTVRRELLAVPGVQRVARFGGATQELRIEPDPAVLAQYGMSIETLNAQLRDTYANVPGGHLETSVQRHTIRVQGRQARPDTLGTLPIAMPGGRWLPLGELARIRETVTEPSGFAQFNGEPAVGFSIWRGKGYSDTQVAERVAERLQALQAQQPGIVMHEVTSTVAYTSASYSTAMHTLVEGAILTILVVFLFLRDWRATAIAAIALPLSILPVFLAMLWLNFTLNSITMLALTLVIGILVDDAIVEIENIDRHIHMGERPYRAALHAADGISLAVLATTLTIVAVFAPVGFVPGVIGQYFRQFGLTSAIAVLCSLLVARFLTPLLAAYFMRAVPASTVPAYKDESPKGGLMQRYVSMLDLALRHPWKTLAAATALFVASIWVGGTLPSGFLPANDASLSQLRVTLSPGSSGAQAQQLTQRITDILRAHPAVKHVLVIAESPDDASFSITLLPRDQRQLSRKAFENDIRSRLAAVPDTRFQFLVEGNSEVSIMLVGRDASALEAAARSVANDMRRLPQLANVQISLAPVRPELQVRPRPDDAARLGVSTTAIGDVLRTATTGEQDAQSAHYNIQERQIPLRVRLSERDRSDLDVLGSLRISSLTHEKGVPLSAVADIQYGEGQARIDRHDRQRRISIEANLQSASLGEALDAAQLLPTLQHLPEGVQQVTYGDAEYMDEMFENFSLTMVASILTMYAILVLLFRSFLQPLTILFTLPLSLVGAIAALWLIGAALDLPAIIGLLMLMGIVTKNAILLVDFTIEGLRDGRSLHDALKHAGMMRARPIVMTTVAMVAGMVPAALGFGADSGFRIPMATAVIGGLVTSTLLSLICVPVVFARMEAIREWLGPRLARLTTVDPDDLIEEGR</sequence>
<feature type="transmembrane region" description="Helical" evidence="1">
    <location>
        <begin position="886"/>
        <end position="905"/>
    </location>
</feature>
<dbReference type="InterPro" id="IPR027463">
    <property type="entry name" value="AcrB_DN_DC_subdom"/>
</dbReference>
<dbReference type="Gene3D" id="3.30.70.1440">
    <property type="entry name" value="Multidrug efflux transporter AcrB pore domain"/>
    <property type="match status" value="1"/>
</dbReference>
<keyword evidence="3" id="KW-1185">Reference proteome</keyword>
<feature type="transmembrane region" description="Helical" evidence="1">
    <location>
        <begin position="377"/>
        <end position="396"/>
    </location>
</feature>
<dbReference type="SUPFAM" id="SSF82693">
    <property type="entry name" value="Multidrug efflux transporter AcrB pore domain, PN1, PN2, PC1 and PC2 subdomains"/>
    <property type="match status" value="3"/>
</dbReference>
<protein>
    <submittedName>
        <fullName evidence="2">Cation/multidrug efflux pump</fullName>
    </submittedName>
</protein>
<dbReference type="KEGG" id="zpl:ZBT109_0603"/>
<feature type="transmembrane region" description="Helical" evidence="1">
    <location>
        <begin position="469"/>
        <end position="490"/>
    </location>
</feature>
<dbReference type="Proteomes" id="UP000267342">
    <property type="component" value="Chromosome"/>
</dbReference>
<reference evidence="2 3" key="1">
    <citation type="submission" date="2018-09" db="EMBL/GenBank/DDBJ databases">
        <title>Zymobacter palmae IAM14233 (=T109) whole genome analysis.</title>
        <authorList>
            <person name="Yanase H."/>
        </authorList>
    </citation>
    <scope>NUCLEOTIDE SEQUENCE [LARGE SCALE GENOMIC DNA]</scope>
    <source>
        <strain evidence="2 3">IAM14233</strain>
    </source>
</reference>
<feature type="transmembrane region" description="Helical" evidence="1">
    <location>
        <begin position="502"/>
        <end position="524"/>
    </location>
</feature>
<feature type="transmembrane region" description="Helical" evidence="1">
    <location>
        <begin position="429"/>
        <end position="448"/>
    </location>
</feature>
<accession>A0A348HCN1</accession>
<dbReference type="GO" id="GO:0042910">
    <property type="term" value="F:xenobiotic transmembrane transporter activity"/>
    <property type="evidence" value="ECO:0007669"/>
    <property type="project" value="TreeGrafter"/>
</dbReference>
<evidence type="ECO:0000313" key="3">
    <source>
        <dbReference type="Proteomes" id="UP000267342"/>
    </source>
</evidence>
<dbReference type="Pfam" id="PF00873">
    <property type="entry name" value="ACR_tran"/>
    <property type="match status" value="1"/>
</dbReference>
<name>A0A348HCN1_9GAMM</name>
<dbReference type="Gene3D" id="3.30.70.1320">
    <property type="entry name" value="Multidrug efflux transporter AcrB pore domain like"/>
    <property type="match status" value="1"/>
</dbReference>
<dbReference type="AlphaFoldDB" id="A0A348HCN1"/>
<evidence type="ECO:0000313" key="2">
    <source>
        <dbReference type="EMBL" id="BBG29383.1"/>
    </source>
</evidence>
<proteinExistence type="predicted"/>
<dbReference type="PANTHER" id="PTHR32063">
    <property type="match status" value="1"/>
</dbReference>
<feature type="transmembrane region" description="Helical" evidence="1">
    <location>
        <begin position="1013"/>
        <end position="1038"/>
    </location>
</feature>
<dbReference type="InterPro" id="IPR001036">
    <property type="entry name" value="Acrflvin-R"/>
</dbReference>
<dbReference type="EMBL" id="AP018933">
    <property type="protein sequence ID" value="BBG29383.1"/>
    <property type="molecule type" value="Genomic_DNA"/>
</dbReference>